<evidence type="ECO:0000313" key="8">
    <source>
        <dbReference type="EMBL" id="PHT45790.1"/>
    </source>
</evidence>
<dbReference type="Gene3D" id="4.10.280.10">
    <property type="entry name" value="Helix-loop-helix DNA-binding domain"/>
    <property type="match status" value="1"/>
</dbReference>
<accession>A0A2G2WKV3</accession>
<dbReference type="Proteomes" id="UP000224567">
    <property type="component" value="Unassembled WGS sequence"/>
</dbReference>
<dbReference type="SMART" id="SM00353">
    <property type="entry name" value="HLH"/>
    <property type="match status" value="1"/>
</dbReference>
<reference evidence="8 9" key="1">
    <citation type="journal article" date="2017" name="Genome Biol.">
        <title>New reference genome sequences of hot pepper reveal the massive evolution of plant disease-resistance genes by retroduplication.</title>
        <authorList>
            <person name="Kim S."/>
            <person name="Park J."/>
            <person name="Yeom S.I."/>
            <person name="Kim Y.M."/>
            <person name="Seo E."/>
            <person name="Kim K.T."/>
            <person name="Kim M.S."/>
            <person name="Lee J.M."/>
            <person name="Cheong K."/>
            <person name="Shin H.S."/>
            <person name="Kim S.B."/>
            <person name="Han K."/>
            <person name="Lee J."/>
            <person name="Park M."/>
            <person name="Lee H.A."/>
            <person name="Lee H.Y."/>
            <person name="Lee Y."/>
            <person name="Oh S."/>
            <person name="Lee J.H."/>
            <person name="Choi E."/>
            <person name="Choi E."/>
            <person name="Lee S.E."/>
            <person name="Jeon J."/>
            <person name="Kim H."/>
            <person name="Choi G."/>
            <person name="Song H."/>
            <person name="Lee J."/>
            <person name="Lee S.C."/>
            <person name="Kwon J.K."/>
            <person name="Lee H.Y."/>
            <person name="Koo N."/>
            <person name="Hong Y."/>
            <person name="Kim R.W."/>
            <person name="Kang W.H."/>
            <person name="Huh J.H."/>
            <person name="Kang B.C."/>
            <person name="Yang T.J."/>
            <person name="Lee Y.H."/>
            <person name="Bennetzen J.L."/>
            <person name="Choi D."/>
        </authorList>
    </citation>
    <scope>NUCLEOTIDE SEQUENCE [LARGE SCALE GENOMIC DNA]</scope>
    <source>
        <strain evidence="9">cv. PBC81</strain>
    </source>
</reference>
<protein>
    <submittedName>
        <fullName evidence="8">Transcription factor UNE10</fullName>
    </submittedName>
</protein>
<evidence type="ECO:0000256" key="3">
    <source>
        <dbReference type="ARBA" id="ARBA00023125"/>
    </source>
</evidence>
<dbReference type="SUPFAM" id="SSF47459">
    <property type="entry name" value="HLH, helix-loop-helix DNA-binding domain"/>
    <property type="match status" value="1"/>
</dbReference>
<feature type="compositionally biased region" description="Basic and acidic residues" evidence="6">
    <location>
        <begin position="1"/>
        <end position="16"/>
    </location>
</feature>
<dbReference type="GO" id="GO:0003677">
    <property type="term" value="F:DNA binding"/>
    <property type="evidence" value="ECO:0007669"/>
    <property type="project" value="UniProtKB-KW"/>
</dbReference>
<evidence type="ECO:0000256" key="5">
    <source>
        <dbReference type="ARBA" id="ARBA00023242"/>
    </source>
</evidence>
<name>A0A2G2WKV3_CAPBA</name>
<keyword evidence="5" id="KW-0539">Nucleus</keyword>
<dbReference type="Pfam" id="PF00010">
    <property type="entry name" value="HLH"/>
    <property type="match status" value="1"/>
</dbReference>
<keyword evidence="4" id="KW-0804">Transcription</keyword>
<evidence type="ECO:0000256" key="1">
    <source>
        <dbReference type="ARBA" id="ARBA00004123"/>
    </source>
</evidence>
<feature type="domain" description="BHLH" evidence="7">
    <location>
        <begin position="25"/>
        <end position="74"/>
    </location>
</feature>
<feature type="region of interest" description="Disordered" evidence="6">
    <location>
        <begin position="1"/>
        <end position="38"/>
    </location>
</feature>
<dbReference type="AlphaFoldDB" id="A0A2G2WKV3"/>
<gene>
    <name evidence="8" type="ORF">CQW23_14948</name>
</gene>
<dbReference type="OrthoDB" id="690068at2759"/>
<evidence type="ECO:0000259" key="7">
    <source>
        <dbReference type="PROSITE" id="PS50888"/>
    </source>
</evidence>
<evidence type="ECO:0000256" key="6">
    <source>
        <dbReference type="SAM" id="MobiDB-lite"/>
    </source>
</evidence>
<dbReference type="GO" id="GO:0046983">
    <property type="term" value="F:protein dimerization activity"/>
    <property type="evidence" value="ECO:0007669"/>
    <property type="project" value="InterPro"/>
</dbReference>
<dbReference type="GO" id="GO:0005634">
    <property type="term" value="C:nucleus"/>
    <property type="evidence" value="ECO:0007669"/>
    <property type="project" value="UniProtKB-SubCell"/>
</dbReference>
<dbReference type="PROSITE" id="PS50888">
    <property type="entry name" value="BHLH"/>
    <property type="match status" value="1"/>
</dbReference>
<evidence type="ECO:0000313" key="9">
    <source>
        <dbReference type="Proteomes" id="UP000224567"/>
    </source>
</evidence>
<organism evidence="8 9">
    <name type="scientific">Capsicum baccatum</name>
    <name type="common">Peruvian pepper</name>
    <dbReference type="NCBI Taxonomy" id="33114"/>
    <lineage>
        <taxon>Eukaryota</taxon>
        <taxon>Viridiplantae</taxon>
        <taxon>Streptophyta</taxon>
        <taxon>Embryophyta</taxon>
        <taxon>Tracheophyta</taxon>
        <taxon>Spermatophyta</taxon>
        <taxon>Magnoliopsida</taxon>
        <taxon>eudicotyledons</taxon>
        <taxon>Gunneridae</taxon>
        <taxon>Pentapetalae</taxon>
        <taxon>asterids</taxon>
        <taxon>lamiids</taxon>
        <taxon>Solanales</taxon>
        <taxon>Solanaceae</taxon>
        <taxon>Solanoideae</taxon>
        <taxon>Capsiceae</taxon>
        <taxon>Capsicum</taxon>
    </lineage>
</organism>
<sequence length="121" mass="14129">MDDLLQENKKEERETKSSNLSKRSRRVAAHNQSERRHRDRINGKMKALQKLVPNASKTDKASMLEEVIKYLKQLQAHVQLITSARNMEQQMMMMSLGMQPHIQMPLLARMAWVVLQECLTI</sequence>
<keyword evidence="2" id="KW-0805">Transcription regulation</keyword>
<dbReference type="InterPro" id="IPR031066">
    <property type="entry name" value="bHLH_ALC-like_plant"/>
</dbReference>
<comment type="subcellular location">
    <subcellularLocation>
        <location evidence="1">Nucleus</location>
    </subcellularLocation>
</comment>
<keyword evidence="3" id="KW-0238">DNA-binding</keyword>
<dbReference type="STRING" id="33114.A0A2G2WKV3"/>
<reference evidence="9" key="2">
    <citation type="journal article" date="2017" name="J. Anim. Genet.">
        <title>Multiple reference genome sequences of hot pepper reveal the massive evolution of plant disease resistance genes by retroduplication.</title>
        <authorList>
            <person name="Kim S."/>
            <person name="Park J."/>
            <person name="Yeom S.-I."/>
            <person name="Kim Y.-M."/>
            <person name="Seo E."/>
            <person name="Kim K.-T."/>
            <person name="Kim M.-S."/>
            <person name="Lee J.M."/>
            <person name="Cheong K."/>
            <person name="Shin H.-S."/>
            <person name="Kim S.-B."/>
            <person name="Han K."/>
            <person name="Lee J."/>
            <person name="Park M."/>
            <person name="Lee H.-A."/>
            <person name="Lee H.-Y."/>
            <person name="Lee Y."/>
            <person name="Oh S."/>
            <person name="Lee J.H."/>
            <person name="Choi E."/>
            <person name="Choi E."/>
            <person name="Lee S.E."/>
            <person name="Jeon J."/>
            <person name="Kim H."/>
            <person name="Choi G."/>
            <person name="Song H."/>
            <person name="Lee J."/>
            <person name="Lee S.-C."/>
            <person name="Kwon J.-K."/>
            <person name="Lee H.-Y."/>
            <person name="Koo N."/>
            <person name="Hong Y."/>
            <person name="Kim R.W."/>
            <person name="Kang W.-H."/>
            <person name="Huh J.H."/>
            <person name="Kang B.-C."/>
            <person name="Yang T.-J."/>
            <person name="Lee Y.-H."/>
            <person name="Bennetzen J.L."/>
            <person name="Choi D."/>
        </authorList>
    </citation>
    <scope>NUCLEOTIDE SEQUENCE [LARGE SCALE GENOMIC DNA]</scope>
    <source>
        <strain evidence="9">cv. PBC81</strain>
    </source>
</reference>
<keyword evidence="9" id="KW-1185">Reference proteome</keyword>
<dbReference type="PANTHER" id="PTHR45855:SF12">
    <property type="entry name" value="TRANSCRIPTION FACTOR PIF7-LIKE ISOFORM X1"/>
    <property type="match status" value="1"/>
</dbReference>
<evidence type="ECO:0000256" key="4">
    <source>
        <dbReference type="ARBA" id="ARBA00023163"/>
    </source>
</evidence>
<dbReference type="InterPro" id="IPR011598">
    <property type="entry name" value="bHLH_dom"/>
</dbReference>
<dbReference type="PANTHER" id="PTHR45855">
    <property type="entry name" value="TRANSCRIPTION FACTOR PIF1-RELATED"/>
    <property type="match status" value="1"/>
</dbReference>
<evidence type="ECO:0000256" key="2">
    <source>
        <dbReference type="ARBA" id="ARBA00023015"/>
    </source>
</evidence>
<dbReference type="InterPro" id="IPR036638">
    <property type="entry name" value="HLH_DNA-bd_sf"/>
</dbReference>
<dbReference type="EMBL" id="MLFT02000006">
    <property type="protein sequence ID" value="PHT45790.1"/>
    <property type="molecule type" value="Genomic_DNA"/>
</dbReference>
<comment type="caution">
    <text evidence="8">The sequence shown here is derived from an EMBL/GenBank/DDBJ whole genome shotgun (WGS) entry which is preliminary data.</text>
</comment>
<proteinExistence type="predicted"/>